<dbReference type="PANTHER" id="PTHR10625">
    <property type="entry name" value="HISTONE DEACETYLASE HDAC1-RELATED"/>
    <property type="match status" value="1"/>
</dbReference>
<dbReference type="SUPFAM" id="SSF52768">
    <property type="entry name" value="Arginase/deacetylase"/>
    <property type="match status" value="1"/>
</dbReference>
<dbReference type="OrthoDB" id="424012at2759"/>
<feature type="region of interest" description="Disordered" evidence="1">
    <location>
        <begin position="1098"/>
        <end position="1121"/>
    </location>
</feature>
<dbReference type="EMBL" id="BEGY01000038">
    <property type="protein sequence ID" value="GAX79047.1"/>
    <property type="molecule type" value="Genomic_DNA"/>
</dbReference>
<evidence type="ECO:0000313" key="3">
    <source>
        <dbReference type="EMBL" id="GAX79047.1"/>
    </source>
</evidence>
<protein>
    <recommendedName>
        <fullName evidence="2">Histone deacetylase domain-containing protein</fullName>
    </recommendedName>
</protein>
<dbReference type="GO" id="GO:0040029">
    <property type="term" value="P:epigenetic regulation of gene expression"/>
    <property type="evidence" value="ECO:0007669"/>
    <property type="project" value="TreeGrafter"/>
</dbReference>
<comment type="caution">
    <text evidence="3">The sequence shown here is derived from an EMBL/GenBank/DDBJ whole genome shotgun (WGS) entry which is preliminary data.</text>
</comment>
<dbReference type="STRING" id="1157962.A0A250X7K7"/>
<dbReference type="Pfam" id="PF00850">
    <property type="entry name" value="Hist_deacetyl"/>
    <property type="match status" value="1"/>
</dbReference>
<feature type="compositionally biased region" description="Acidic residues" evidence="1">
    <location>
        <begin position="1098"/>
        <end position="1107"/>
    </location>
</feature>
<feature type="compositionally biased region" description="Polar residues" evidence="1">
    <location>
        <begin position="708"/>
        <end position="719"/>
    </location>
</feature>
<gene>
    <name evidence="3" type="ORF">CEUSTIGMA_g6487.t1</name>
</gene>
<evidence type="ECO:0000313" key="4">
    <source>
        <dbReference type="Proteomes" id="UP000232323"/>
    </source>
</evidence>
<keyword evidence="4" id="KW-1185">Reference proteome</keyword>
<reference evidence="3 4" key="1">
    <citation type="submission" date="2017-08" db="EMBL/GenBank/DDBJ databases">
        <title>Acidophilic green algal genome provides insights into adaptation to an acidic environment.</title>
        <authorList>
            <person name="Hirooka S."/>
            <person name="Hirose Y."/>
            <person name="Kanesaki Y."/>
            <person name="Higuchi S."/>
            <person name="Fujiwara T."/>
            <person name="Onuma R."/>
            <person name="Era A."/>
            <person name="Ohbayashi R."/>
            <person name="Uzuka A."/>
            <person name="Nozaki H."/>
            <person name="Yoshikawa H."/>
            <person name="Miyagishima S.Y."/>
        </authorList>
    </citation>
    <scope>NUCLEOTIDE SEQUENCE [LARGE SCALE GENOMIC DNA]</scope>
    <source>
        <strain evidence="3 4">NIES-2499</strain>
    </source>
</reference>
<feature type="region of interest" description="Disordered" evidence="1">
    <location>
        <begin position="708"/>
        <end position="732"/>
    </location>
</feature>
<dbReference type="GO" id="GO:0005737">
    <property type="term" value="C:cytoplasm"/>
    <property type="evidence" value="ECO:0007669"/>
    <property type="project" value="TreeGrafter"/>
</dbReference>
<evidence type="ECO:0000259" key="2">
    <source>
        <dbReference type="Pfam" id="PF00850"/>
    </source>
</evidence>
<dbReference type="PRINTS" id="PR01270">
    <property type="entry name" value="HDASUPER"/>
</dbReference>
<dbReference type="InterPro" id="IPR000286">
    <property type="entry name" value="HDACs"/>
</dbReference>
<organism evidence="3 4">
    <name type="scientific">Chlamydomonas eustigma</name>
    <dbReference type="NCBI Taxonomy" id="1157962"/>
    <lineage>
        <taxon>Eukaryota</taxon>
        <taxon>Viridiplantae</taxon>
        <taxon>Chlorophyta</taxon>
        <taxon>core chlorophytes</taxon>
        <taxon>Chlorophyceae</taxon>
        <taxon>CS clade</taxon>
        <taxon>Chlamydomonadales</taxon>
        <taxon>Chlamydomonadaceae</taxon>
        <taxon>Chlamydomonas</taxon>
    </lineage>
</organism>
<evidence type="ECO:0000256" key="1">
    <source>
        <dbReference type="SAM" id="MobiDB-lite"/>
    </source>
</evidence>
<dbReference type="InterPro" id="IPR023801">
    <property type="entry name" value="His_deacetylse_dom"/>
</dbReference>
<dbReference type="InterPro" id="IPR023696">
    <property type="entry name" value="Ureohydrolase_dom_sf"/>
</dbReference>
<name>A0A250X7K7_9CHLO</name>
<feature type="region of interest" description="Disordered" evidence="1">
    <location>
        <begin position="566"/>
        <end position="588"/>
    </location>
</feature>
<accession>A0A250X7K7</accession>
<dbReference type="Gene3D" id="3.40.800.20">
    <property type="entry name" value="Histone deacetylase domain"/>
    <property type="match status" value="1"/>
</dbReference>
<dbReference type="PANTHER" id="PTHR10625:SF25">
    <property type="entry name" value="HISTONE DEACETYLASE 18-RELATED"/>
    <property type="match status" value="1"/>
</dbReference>
<sequence>MTNADYFQGDDRMTNADYAMLQNKLPGSGEAAEGEATGLGRRAAPVHDMLHGDVLLLAPQRPNTAGLYTDDKVISSHEQVQDELLQRPVSTPPLMMMTYDSSAATATVEFDTSGGGGGHSPPLLPAAVACDWKDVCIMATAEPAPFSESSEVLFELQHPQQEVAGRLQVDIDLSTWKSSSQLDPDLSQLLLVDHQQEQGLSHEELLLVGHQQQLDQGLPHEELLSLDDKQVMLSFPSTAGDDGVHVPLHCTTHISYGQQPSFQNAAPPLPAPSIMLDLNMIGGEALSSGSHLISTKDPEPPAAVSFSQRRPHLGGGLGFSLAVVHKGPSSDTDLQRRLLIGATSPADDDADNFKASSLASCDDDLMLSSTSPTASNMLAGGSISPLSQMIGLWSHQFENRGAGAAAAGCLEDEHQQAITDVDDAAGHLGHLLGGAAVDLGDLGGAVDLLAVDNPQLNMMSSSDEPIEAEAGASSHVTITAAARGSTGFTFGIRGSAVPLPDDHHNQHLINYQPEQRASHYFQKRHLTMLLDDDDECIAGARGSSSNPVRRMSADCTVSTGAPYNVQSRSDHVSTGSTSEGRWNHRPLSSSSDIIPMSYRERGSSTRYRSSEQATTIGWDVNSHYRHHHHHHQHHQYHEGCRSLIPFSQPSSPARHHLYHHQHGGAAAAAVATLRHCATTSDVHSLVANSWSHDYDDHEPQQTHLISHTYHSSQHNQQDPHNGALDHQRWWPHHSSSAASSRFRASSSEVGRAVHGSSIKAAAAAAGGHEADKQQDLLLPSFMSAVHQASGVSSSSHHHDKDHIMEAFCELPSHAPTNQRCADHHSVGGISSSLPFTAAQKTEPAAALVVPFSTTSAEEEAAGTGEDIMESPPPHYAFSSSSDLLMSCLPSASGSTIISCYHHHHPHLLGTQQDSEQQQQQQQVDDIIMKKDHNVMLVYDEFMLKHREAPSPWGGRREHPERPDRISAIWDRLREQGILDRCLQMKAREAKVDELLAVHERGLVEDVRLAAAHLEEDCNLLHYTATAGTTSKDAGVDAGDGIMREWDDEGLLLKESLLFDTSSILTSIMAPMGGAAAAASPAGHHDTAAVNRRQLTDVVVDDDDDDEPPITSNRSDDRRTSRLGMPSLRIRDCYLNSHTYQCASLAAGCAAELAVSLVLCKAHHGAAIIRPPGHHAESGTAMGFCYFNNAAVAARAAQAAGASRVLIMDWDIHHGNGTQHIFEDDPSVLYISTHRYDNGTFFPGTGAANEVGVGPGTGCTVNIPWWGPGVSDVDFIAAFNLVVMPIAQEFRPELVLVSAGFDAVQGDPLGECCVSPEVFGQLTKLMCQLGAPVALLLEGGYNLEMTAKSTEQCMRVLLGEEPLVEHNPKHYKMGDRCSHFPRLNASEESPPVSRQAQHAIRSALEAHVHHWKCVMSCIKSADDLFAERGSLQPEPGQSILSTVHTSESSFRNIEPYEADEVDHSGIRPNGDISVTSLNKDIDADMDCD</sequence>
<dbReference type="GO" id="GO:0004407">
    <property type="term" value="F:histone deacetylase activity"/>
    <property type="evidence" value="ECO:0007669"/>
    <property type="project" value="TreeGrafter"/>
</dbReference>
<dbReference type="InterPro" id="IPR037138">
    <property type="entry name" value="His_deacetylse_dom_sf"/>
</dbReference>
<dbReference type="Proteomes" id="UP000232323">
    <property type="component" value="Unassembled WGS sequence"/>
</dbReference>
<dbReference type="GO" id="GO:0000118">
    <property type="term" value="C:histone deacetylase complex"/>
    <property type="evidence" value="ECO:0007669"/>
    <property type="project" value="TreeGrafter"/>
</dbReference>
<feature type="domain" description="Histone deacetylase" evidence="2">
    <location>
        <begin position="958"/>
        <end position="1355"/>
    </location>
</feature>
<proteinExistence type="predicted"/>